<dbReference type="EMBL" id="PUIA01000035">
    <property type="protein sequence ID" value="PQO33485.1"/>
    <property type="molecule type" value="Genomic_DNA"/>
</dbReference>
<dbReference type="AlphaFoldDB" id="A0A2S8FMR2"/>
<evidence type="ECO:0000313" key="2">
    <source>
        <dbReference type="Proteomes" id="UP000240009"/>
    </source>
</evidence>
<organism evidence="1 2">
    <name type="scientific">Blastopirellula marina</name>
    <dbReference type="NCBI Taxonomy" id="124"/>
    <lineage>
        <taxon>Bacteria</taxon>
        <taxon>Pseudomonadati</taxon>
        <taxon>Planctomycetota</taxon>
        <taxon>Planctomycetia</taxon>
        <taxon>Pirellulales</taxon>
        <taxon>Pirellulaceae</taxon>
        <taxon>Blastopirellula</taxon>
    </lineage>
</organism>
<gene>
    <name evidence="1" type="ORF">C5Y96_11645</name>
</gene>
<dbReference type="InterPro" id="IPR011447">
    <property type="entry name" value="DUF1552"/>
</dbReference>
<evidence type="ECO:0008006" key="3">
    <source>
        <dbReference type="Google" id="ProtNLM"/>
    </source>
</evidence>
<comment type="caution">
    <text evidence="1">The sequence shown here is derived from an EMBL/GenBank/DDBJ whole genome shotgun (WGS) entry which is preliminary data.</text>
</comment>
<proteinExistence type="predicted"/>
<reference evidence="1 2" key="1">
    <citation type="submission" date="2018-02" db="EMBL/GenBank/DDBJ databases">
        <title>Comparative genomes isolates from brazilian mangrove.</title>
        <authorList>
            <person name="Araujo J.E."/>
            <person name="Taketani R.G."/>
            <person name="Silva M.C.P."/>
            <person name="Loureco M.V."/>
            <person name="Andreote F.D."/>
        </authorList>
    </citation>
    <scope>NUCLEOTIDE SEQUENCE [LARGE SCALE GENOMIC DNA]</scope>
    <source>
        <strain evidence="1 2">HEX-2 MGV</strain>
    </source>
</reference>
<evidence type="ECO:0000313" key="1">
    <source>
        <dbReference type="EMBL" id="PQO33485.1"/>
    </source>
</evidence>
<dbReference type="InterPro" id="IPR006311">
    <property type="entry name" value="TAT_signal"/>
</dbReference>
<dbReference type="Proteomes" id="UP000240009">
    <property type="component" value="Unassembled WGS sequence"/>
</dbReference>
<protein>
    <recommendedName>
        <fullName evidence="3">DUF1552 domain-containing protein</fullName>
    </recommendedName>
</protein>
<dbReference type="PROSITE" id="PS51318">
    <property type="entry name" value="TAT"/>
    <property type="match status" value="1"/>
</dbReference>
<sequence length="458" mass="50845">MPQPISRRTLLKGTGAALALPWLESMSHRSFGAETLSEPPKRVAFLFVPNGVRSDQWNPPATEDGSFELTPMLQPLKDVKEEITLLENLWHKNTVGRNGHWPKVPAWLSGGFVERTSGRDINTGGISVDQVLASKIGDRTPLPSLELGVDAAYTGVDNVGGGFTRIYGSHIAWRDPHTPVPKEIVPRLAFDRLFRTTTAGPVVSGFNPNQKAVADSLARDDASVLDLVMEDAKSLRGKVGEGDRAKLDEYLESVRSVEKRIEGSLKPQKRWINEGRFDLPRPGPGIPESHEEHVRLMLDIMVLAFWTDTTRISTFMLGNAQTGRNFSFLDGVRGSFHGLSHHRNEQKEREQYEKIVLWHLTQYAYLIDKMRSLDEGGRSLLDNSLVMYGSSIKDGNSHTEKDLPLILAGKGGGSFKTNRRISAPKETPLCNMYVSLLRHMGVEAESFGDSTGHLEGWS</sequence>
<dbReference type="RefSeq" id="WP_105353290.1">
    <property type="nucleotide sequence ID" value="NZ_PUIA01000035.1"/>
</dbReference>
<dbReference type="OrthoDB" id="9146593at2"/>
<dbReference type="Pfam" id="PF07586">
    <property type="entry name" value="HXXSHH"/>
    <property type="match status" value="1"/>
</dbReference>
<accession>A0A2S8FMR2</accession>
<name>A0A2S8FMR2_9BACT</name>